<sequence>MKKKEEKDDKVEVHIGMGESGYYTTKQIKYMALFLLLLLGMVILGLYFDLLF</sequence>
<evidence type="ECO:0000256" key="1">
    <source>
        <dbReference type="SAM" id="Phobius"/>
    </source>
</evidence>
<dbReference type="EMBL" id="RAPQ01000008">
    <property type="protein sequence ID" value="RKE04024.1"/>
    <property type="molecule type" value="Genomic_DNA"/>
</dbReference>
<keyword evidence="1" id="KW-1133">Transmembrane helix</keyword>
<gene>
    <name evidence="2" type="ORF">BXY64_1038</name>
</gene>
<organism evidence="2 3">
    <name type="scientific">Marinifilum flexuosum</name>
    <dbReference type="NCBI Taxonomy" id="1117708"/>
    <lineage>
        <taxon>Bacteria</taxon>
        <taxon>Pseudomonadati</taxon>
        <taxon>Bacteroidota</taxon>
        <taxon>Bacteroidia</taxon>
        <taxon>Marinilabiliales</taxon>
        <taxon>Marinifilaceae</taxon>
    </lineage>
</organism>
<reference evidence="2 3" key="1">
    <citation type="submission" date="2018-09" db="EMBL/GenBank/DDBJ databases">
        <title>Genomic Encyclopedia of Archaeal and Bacterial Type Strains, Phase II (KMG-II): from individual species to whole genera.</title>
        <authorList>
            <person name="Goeker M."/>
        </authorList>
    </citation>
    <scope>NUCLEOTIDE SEQUENCE [LARGE SCALE GENOMIC DNA]</scope>
    <source>
        <strain evidence="2 3">DSM 21950</strain>
    </source>
</reference>
<dbReference type="RefSeq" id="WP_170150580.1">
    <property type="nucleotide sequence ID" value="NZ_RAPQ01000008.1"/>
</dbReference>
<evidence type="ECO:0000313" key="3">
    <source>
        <dbReference type="Proteomes" id="UP000284531"/>
    </source>
</evidence>
<evidence type="ECO:0000313" key="2">
    <source>
        <dbReference type="EMBL" id="RKE04024.1"/>
    </source>
</evidence>
<comment type="caution">
    <text evidence="2">The sequence shown here is derived from an EMBL/GenBank/DDBJ whole genome shotgun (WGS) entry which is preliminary data.</text>
</comment>
<feature type="transmembrane region" description="Helical" evidence="1">
    <location>
        <begin position="30"/>
        <end position="48"/>
    </location>
</feature>
<name>A0A419X8E8_9BACT</name>
<dbReference type="AlphaFoldDB" id="A0A419X8E8"/>
<keyword evidence="1" id="KW-0812">Transmembrane</keyword>
<proteinExistence type="predicted"/>
<keyword evidence="1" id="KW-0472">Membrane</keyword>
<accession>A0A419X8E8</accession>
<dbReference type="Proteomes" id="UP000284531">
    <property type="component" value="Unassembled WGS sequence"/>
</dbReference>
<protein>
    <submittedName>
        <fullName evidence="2">Uncharacterized protein</fullName>
    </submittedName>
</protein>
<keyword evidence="3" id="KW-1185">Reference proteome</keyword>